<reference evidence="2 3" key="1">
    <citation type="journal article" date="2016" name="Genome Biol. Evol.">
        <title>Gene Family Evolution Reflects Adaptation to Soil Environmental Stressors in the Genome of the Collembolan Orchesella cincta.</title>
        <authorList>
            <person name="Faddeeva-Vakhrusheva A."/>
            <person name="Derks M.F."/>
            <person name="Anvar S.Y."/>
            <person name="Agamennone V."/>
            <person name="Suring W."/>
            <person name="Smit S."/>
            <person name="van Straalen N.M."/>
            <person name="Roelofs D."/>
        </authorList>
    </citation>
    <scope>NUCLEOTIDE SEQUENCE [LARGE SCALE GENOMIC DNA]</scope>
    <source>
        <tissue evidence="2">Mixed pool</tissue>
    </source>
</reference>
<evidence type="ECO:0000313" key="2">
    <source>
        <dbReference type="EMBL" id="ODM94633.1"/>
    </source>
</evidence>
<evidence type="ECO:0000256" key="1">
    <source>
        <dbReference type="SAM" id="MobiDB-lite"/>
    </source>
</evidence>
<organism evidence="2 3">
    <name type="scientific">Orchesella cincta</name>
    <name type="common">Springtail</name>
    <name type="synonym">Podura cincta</name>
    <dbReference type="NCBI Taxonomy" id="48709"/>
    <lineage>
        <taxon>Eukaryota</taxon>
        <taxon>Metazoa</taxon>
        <taxon>Ecdysozoa</taxon>
        <taxon>Arthropoda</taxon>
        <taxon>Hexapoda</taxon>
        <taxon>Collembola</taxon>
        <taxon>Entomobryomorpha</taxon>
        <taxon>Entomobryoidea</taxon>
        <taxon>Orchesellidae</taxon>
        <taxon>Orchesellinae</taxon>
        <taxon>Orchesella</taxon>
    </lineage>
</organism>
<name>A0A1D2MNQ2_ORCCI</name>
<dbReference type="STRING" id="48709.A0A1D2MNQ2"/>
<dbReference type="AlphaFoldDB" id="A0A1D2MNQ2"/>
<feature type="compositionally biased region" description="Basic residues" evidence="1">
    <location>
        <begin position="311"/>
        <end position="322"/>
    </location>
</feature>
<sequence>MKMFRLREVDISEIPKHITAGVKRIKPSGPTDEGLTSEEWEAATEDGVWILQCSKDVNVSEVLTGKKLRLNGRSKIATDDQADEADLTQYVPGSGSLGAIITDRRFETISVPNESGNEGVILLLPDENRFKIVTAPVQGHIIVRESIKNLEVPTIELERPKTRALPAGIKERHPVYGADFTSILKKMEAAPIKSPKKKKKNSGDQEHQLYTSTPSQNGIYSYNGVSSVNDSKQSDSGVKKKKKNQKNHDRSIDDVEDEECAFSNGTLNRSISPIVNISPEASQKKSKKRKREESESFNDFERTDIVEPPVKKNKKTKLRYFE</sequence>
<feature type="region of interest" description="Disordered" evidence="1">
    <location>
        <begin position="189"/>
        <end position="322"/>
    </location>
</feature>
<gene>
    <name evidence="2" type="ORF">Ocin01_12048</name>
</gene>
<comment type="caution">
    <text evidence="2">The sequence shown here is derived from an EMBL/GenBank/DDBJ whole genome shotgun (WGS) entry which is preliminary data.</text>
</comment>
<dbReference type="Proteomes" id="UP000094527">
    <property type="component" value="Unassembled WGS sequence"/>
</dbReference>
<evidence type="ECO:0000313" key="3">
    <source>
        <dbReference type="Proteomes" id="UP000094527"/>
    </source>
</evidence>
<keyword evidence="3" id="KW-1185">Reference proteome</keyword>
<accession>A0A1D2MNQ2</accession>
<feature type="compositionally biased region" description="Basic and acidic residues" evidence="1">
    <location>
        <begin position="291"/>
        <end position="305"/>
    </location>
</feature>
<feature type="compositionally biased region" description="Polar residues" evidence="1">
    <location>
        <begin position="263"/>
        <end position="281"/>
    </location>
</feature>
<dbReference type="EMBL" id="LJIJ01000778">
    <property type="protein sequence ID" value="ODM94633.1"/>
    <property type="molecule type" value="Genomic_DNA"/>
</dbReference>
<proteinExistence type="predicted"/>
<feature type="compositionally biased region" description="Polar residues" evidence="1">
    <location>
        <begin position="208"/>
        <end position="229"/>
    </location>
</feature>
<protein>
    <submittedName>
        <fullName evidence="2">Uncharacterized protein</fullName>
    </submittedName>
</protein>